<accession>A0A078GIY0</accession>
<reference evidence="1 2" key="1">
    <citation type="journal article" date="2014" name="Science">
        <title>Plant genetics. Early allopolyploid evolution in the post-Neolithic Brassica napus oilseed genome.</title>
        <authorList>
            <person name="Chalhoub B."/>
            <person name="Denoeud F."/>
            <person name="Liu S."/>
            <person name="Parkin I.A."/>
            <person name="Tang H."/>
            <person name="Wang X."/>
            <person name="Chiquet J."/>
            <person name="Belcram H."/>
            <person name="Tong C."/>
            <person name="Samans B."/>
            <person name="Correa M."/>
            <person name="Da Silva C."/>
            <person name="Just J."/>
            <person name="Falentin C."/>
            <person name="Koh C.S."/>
            <person name="Le Clainche I."/>
            <person name="Bernard M."/>
            <person name="Bento P."/>
            <person name="Noel B."/>
            <person name="Labadie K."/>
            <person name="Alberti A."/>
            <person name="Charles M."/>
            <person name="Arnaud D."/>
            <person name="Guo H."/>
            <person name="Daviaud C."/>
            <person name="Alamery S."/>
            <person name="Jabbari K."/>
            <person name="Zhao M."/>
            <person name="Edger P.P."/>
            <person name="Chelaifa H."/>
            <person name="Tack D."/>
            <person name="Lassalle G."/>
            <person name="Mestiri I."/>
            <person name="Schnel N."/>
            <person name="Le Paslier M.C."/>
            <person name="Fan G."/>
            <person name="Renault V."/>
            <person name="Bayer P.E."/>
            <person name="Golicz A.A."/>
            <person name="Manoli S."/>
            <person name="Lee T.H."/>
            <person name="Thi V.H."/>
            <person name="Chalabi S."/>
            <person name="Hu Q."/>
            <person name="Fan C."/>
            <person name="Tollenaere R."/>
            <person name="Lu Y."/>
            <person name="Battail C."/>
            <person name="Shen J."/>
            <person name="Sidebottom C.H."/>
            <person name="Wang X."/>
            <person name="Canaguier A."/>
            <person name="Chauveau A."/>
            <person name="Berard A."/>
            <person name="Deniot G."/>
            <person name="Guan M."/>
            <person name="Liu Z."/>
            <person name="Sun F."/>
            <person name="Lim Y.P."/>
            <person name="Lyons E."/>
            <person name="Town C.D."/>
            <person name="Bancroft I."/>
            <person name="Wang X."/>
            <person name="Meng J."/>
            <person name="Ma J."/>
            <person name="Pires J.C."/>
            <person name="King G.J."/>
            <person name="Brunel D."/>
            <person name="Delourme R."/>
            <person name="Renard M."/>
            <person name="Aury J.M."/>
            <person name="Adams K.L."/>
            <person name="Batley J."/>
            <person name="Snowdon R.J."/>
            <person name="Tost J."/>
            <person name="Edwards D."/>
            <person name="Zhou Y."/>
            <person name="Hua W."/>
            <person name="Sharpe A.G."/>
            <person name="Paterson A.H."/>
            <person name="Guan C."/>
            <person name="Wincker P."/>
        </authorList>
    </citation>
    <scope>NUCLEOTIDE SEQUENCE [LARGE SCALE GENOMIC DNA]</scope>
    <source>
        <strain evidence="2">cv. Darmor-bzh</strain>
    </source>
</reference>
<gene>
    <name evidence="1" type="primary">BnaA01g22370D</name>
    <name evidence="1" type="ORF">GSBRNA2T00026843001</name>
</gene>
<sequence>MSYVFVNYPRGRCREDVRGVSVGGKQEGEAEKSIKVLKESKDAVAAIVDQ</sequence>
<dbReference type="AlphaFoldDB" id="A0A078GIY0"/>
<dbReference type="EMBL" id="LK032160">
    <property type="protein sequence ID" value="CDY24533.1"/>
    <property type="molecule type" value="Genomic_DNA"/>
</dbReference>
<dbReference type="Proteomes" id="UP000028999">
    <property type="component" value="Unassembled WGS sequence"/>
</dbReference>
<evidence type="ECO:0000313" key="1">
    <source>
        <dbReference type="EMBL" id="CDY24533.1"/>
    </source>
</evidence>
<proteinExistence type="predicted"/>
<keyword evidence="2" id="KW-1185">Reference proteome</keyword>
<organism evidence="1 2">
    <name type="scientific">Brassica napus</name>
    <name type="common">Rape</name>
    <dbReference type="NCBI Taxonomy" id="3708"/>
    <lineage>
        <taxon>Eukaryota</taxon>
        <taxon>Viridiplantae</taxon>
        <taxon>Streptophyta</taxon>
        <taxon>Embryophyta</taxon>
        <taxon>Tracheophyta</taxon>
        <taxon>Spermatophyta</taxon>
        <taxon>Magnoliopsida</taxon>
        <taxon>eudicotyledons</taxon>
        <taxon>Gunneridae</taxon>
        <taxon>Pentapetalae</taxon>
        <taxon>rosids</taxon>
        <taxon>malvids</taxon>
        <taxon>Brassicales</taxon>
        <taxon>Brassicaceae</taxon>
        <taxon>Brassiceae</taxon>
        <taxon>Brassica</taxon>
    </lineage>
</organism>
<protein>
    <submittedName>
        <fullName evidence="1">BnaA01g22370D protein</fullName>
    </submittedName>
</protein>
<name>A0A078GIY0_BRANA</name>
<dbReference type="PaxDb" id="3708-A0A078GIY0"/>
<evidence type="ECO:0000313" key="2">
    <source>
        <dbReference type="Proteomes" id="UP000028999"/>
    </source>
</evidence>
<dbReference type="Gramene" id="CDY24533">
    <property type="protein sequence ID" value="CDY24533"/>
    <property type="gene ID" value="GSBRNA2T00026843001"/>
</dbReference>